<dbReference type="Proteomes" id="UP001230253">
    <property type="component" value="Unassembled WGS sequence"/>
</dbReference>
<dbReference type="SUPFAM" id="SSF53850">
    <property type="entry name" value="Periplasmic binding protein-like II"/>
    <property type="match status" value="1"/>
</dbReference>
<comment type="similarity">
    <text evidence="2">Belongs to the bacterial solute-binding protein 1 family.</text>
</comment>
<protein>
    <submittedName>
        <fullName evidence="6">Raffinose/stachyose/melibiose transport system substrate-binding protein</fullName>
    </submittedName>
</protein>
<feature type="chain" id="PRO_5047100057" evidence="5">
    <location>
        <begin position="28"/>
        <end position="444"/>
    </location>
</feature>
<reference evidence="6 7" key="1">
    <citation type="submission" date="2023-07" db="EMBL/GenBank/DDBJ databases">
        <title>Genomic Encyclopedia of Type Strains, Phase IV (KMG-IV): sequencing the most valuable type-strain genomes for metagenomic binning, comparative biology and taxonomic classification.</title>
        <authorList>
            <person name="Goeker M."/>
        </authorList>
    </citation>
    <scope>NUCLEOTIDE SEQUENCE [LARGE SCALE GENOMIC DNA]</scope>
    <source>
        <strain evidence="6 7">DSM 11549</strain>
    </source>
</reference>
<comment type="subcellular location">
    <subcellularLocation>
        <location evidence="1">Periplasm</location>
    </subcellularLocation>
</comment>
<dbReference type="RefSeq" id="WP_307154021.1">
    <property type="nucleotide sequence ID" value="NZ_JAUSUK010000001.1"/>
</dbReference>
<dbReference type="InterPro" id="IPR006059">
    <property type="entry name" value="SBP"/>
</dbReference>
<comment type="caution">
    <text evidence="6">The sequence shown here is derived from an EMBL/GenBank/DDBJ whole genome shotgun (WGS) entry which is preliminary data.</text>
</comment>
<evidence type="ECO:0000256" key="5">
    <source>
        <dbReference type="SAM" id="SignalP"/>
    </source>
</evidence>
<keyword evidence="5" id="KW-0732">Signal</keyword>
<evidence type="ECO:0000313" key="6">
    <source>
        <dbReference type="EMBL" id="MDQ0325866.1"/>
    </source>
</evidence>
<dbReference type="Pfam" id="PF01547">
    <property type="entry name" value="SBP_bac_1"/>
    <property type="match status" value="1"/>
</dbReference>
<dbReference type="PANTHER" id="PTHR43649">
    <property type="entry name" value="ARABINOSE-BINDING PROTEIN-RELATED"/>
    <property type="match status" value="1"/>
</dbReference>
<keyword evidence="4" id="KW-0574">Periplasm</keyword>
<evidence type="ECO:0000256" key="2">
    <source>
        <dbReference type="ARBA" id="ARBA00008520"/>
    </source>
</evidence>
<evidence type="ECO:0000256" key="3">
    <source>
        <dbReference type="ARBA" id="ARBA00022448"/>
    </source>
</evidence>
<organism evidence="6 7">
    <name type="scientific">Rhodopseudomonas julia</name>
    <dbReference type="NCBI Taxonomy" id="200617"/>
    <lineage>
        <taxon>Bacteria</taxon>
        <taxon>Pseudomonadati</taxon>
        <taxon>Pseudomonadota</taxon>
        <taxon>Alphaproteobacteria</taxon>
        <taxon>Hyphomicrobiales</taxon>
        <taxon>Nitrobacteraceae</taxon>
        <taxon>Rhodopseudomonas</taxon>
    </lineage>
</organism>
<evidence type="ECO:0000256" key="1">
    <source>
        <dbReference type="ARBA" id="ARBA00004418"/>
    </source>
</evidence>
<dbReference type="PANTHER" id="PTHR43649:SF29">
    <property type="entry name" value="OSMOPROTECTIVE COMPOUNDS-BINDING PROTEIN GGTB"/>
    <property type="match status" value="1"/>
</dbReference>
<keyword evidence="3" id="KW-0813">Transport</keyword>
<evidence type="ECO:0000313" key="7">
    <source>
        <dbReference type="Proteomes" id="UP001230253"/>
    </source>
</evidence>
<feature type="signal peptide" evidence="5">
    <location>
        <begin position="1"/>
        <end position="27"/>
    </location>
</feature>
<dbReference type="EMBL" id="JAUSUK010000001">
    <property type="protein sequence ID" value="MDQ0325866.1"/>
    <property type="molecule type" value="Genomic_DNA"/>
</dbReference>
<gene>
    <name evidence="6" type="ORF">J2R99_001715</name>
</gene>
<accession>A0ABU0C7I1</accession>
<name>A0ABU0C7I1_9BRAD</name>
<evidence type="ECO:0000256" key="4">
    <source>
        <dbReference type="ARBA" id="ARBA00022764"/>
    </source>
</evidence>
<proteinExistence type="inferred from homology"/>
<dbReference type="Gene3D" id="3.40.190.10">
    <property type="entry name" value="Periplasmic binding protein-like II"/>
    <property type="match status" value="2"/>
</dbReference>
<sequence length="444" mass="48205">MKHPLKAAVMAGVAVSALILSTAAGPAAPLKEVVVADPDAPVKYEGTVSVLTKFGLEQLSPFFEELAKKYEELHPGVTVELDQESDDSVKGKTKTLVASNSLPDIYFTWTGNWGHNFVRGNRAVDLTKVIGPGTEWGETFAPAAVKSFIYNDKYFGIPLYLDAKFMGYNKAMFEKAGIDKPETFDELIAACDALKETGVTPISLGNKEAWPVVHYVGQLLAYNVPQETLEKDFDPEQAEYSHPGYVKALKEFKQIEEHCTDGASMNGTSYASALQAFSNAQSAMYYQEILEFDQSATTDTPLKVEDFGFFQLPAPADAEGDPKAIEGAPEGYMINARSSNIPLAIDFMKFVTSPENAKTLSAPPYGQPTSVKGVVNEEVSSPTVVEGMQDIAEASYLMPWLDTANTPHVAAAWLTSLQALAGDTMTPEEVVDKVREAAKAEARR</sequence>
<keyword evidence="7" id="KW-1185">Reference proteome</keyword>
<dbReference type="InterPro" id="IPR050490">
    <property type="entry name" value="Bact_solute-bd_prot1"/>
</dbReference>